<dbReference type="Proteomes" id="UP001166286">
    <property type="component" value="Unassembled WGS sequence"/>
</dbReference>
<dbReference type="InterPro" id="IPR013005">
    <property type="entry name" value="Ribosomal_uL4-like"/>
</dbReference>
<evidence type="ECO:0000313" key="7">
    <source>
        <dbReference type="Proteomes" id="UP001166286"/>
    </source>
</evidence>
<evidence type="ECO:0000256" key="1">
    <source>
        <dbReference type="ARBA" id="ARBA00010528"/>
    </source>
</evidence>
<keyword evidence="3" id="KW-0687">Ribonucleoprotein</keyword>
<dbReference type="GO" id="GO:1990904">
    <property type="term" value="C:ribonucleoprotein complex"/>
    <property type="evidence" value="ECO:0007669"/>
    <property type="project" value="UniProtKB-KW"/>
</dbReference>
<dbReference type="PANTHER" id="PTHR10746">
    <property type="entry name" value="50S RIBOSOMAL PROTEIN L4"/>
    <property type="match status" value="1"/>
</dbReference>
<dbReference type="GO" id="GO:0006412">
    <property type="term" value="P:translation"/>
    <property type="evidence" value="ECO:0007669"/>
    <property type="project" value="InterPro"/>
</dbReference>
<sequence length="301" mass="34019">MAAPSLWSSLQCLRKSTSALLSARDPVMQCLAPRLSRPMATEVELPQSQIYNPFTPMISRRPPPPVPEVLATVYSFPNMEPLRFTHYPANQLHLPLRRDILHRAVIYEASVHRGMRTANTKWRSEVHGSNRKIRPQKGTGKARLGDRKSPMLRGGGVAFGPHPRDMSTKLPRKIYDLAWRTALSYRYRRGELIVVQKVEDLETDNSWLIESIMEQHGWGRKDGKSLLVTRRVMPKLFAALNGSKDGQPGALQHGIVKEEADIDVKDLLEMGRVVIEKRSLDSILRDHSSDLNMTVPSAVHT</sequence>
<name>A0AA39U4Y3_9LECA</name>
<dbReference type="PANTHER" id="PTHR10746:SF6">
    <property type="entry name" value="LARGE RIBOSOMAL SUBUNIT PROTEIN UL4M"/>
    <property type="match status" value="1"/>
</dbReference>
<evidence type="ECO:0000256" key="5">
    <source>
        <dbReference type="SAM" id="MobiDB-lite"/>
    </source>
</evidence>
<proteinExistence type="inferred from homology"/>
<dbReference type="GO" id="GO:0003735">
    <property type="term" value="F:structural constituent of ribosome"/>
    <property type="evidence" value="ECO:0007669"/>
    <property type="project" value="InterPro"/>
</dbReference>
<feature type="region of interest" description="Disordered" evidence="5">
    <location>
        <begin position="121"/>
        <end position="163"/>
    </location>
</feature>
<evidence type="ECO:0000256" key="3">
    <source>
        <dbReference type="ARBA" id="ARBA00023274"/>
    </source>
</evidence>
<dbReference type="Gene3D" id="3.40.1370.10">
    <property type="match status" value="1"/>
</dbReference>
<evidence type="ECO:0000256" key="2">
    <source>
        <dbReference type="ARBA" id="ARBA00022980"/>
    </source>
</evidence>
<evidence type="ECO:0000313" key="6">
    <source>
        <dbReference type="EMBL" id="KAK0507881.1"/>
    </source>
</evidence>
<gene>
    <name evidence="6" type="ORF">JMJ35_009770</name>
</gene>
<dbReference type="SUPFAM" id="SSF52166">
    <property type="entry name" value="Ribosomal protein L4"/>
    <property type="match status" value="1"/>
</dbReference>
<dbReference type="EMBL" id="JAFEKC020000022">
    <property type="protein sequence ID" value="KAK0507881.1"/>
    <property type="molecule type" value="Genomic_DNA"/>
</dbReference>
<reference evidence="6" key="1">
    <citation type="submission" date="2023-03" db="EMBL/GenBank/DDBJ databases">
        <title>Complete genome of Cladonia borealis.</title>
        <authorList>
            <person name="Park H."/>
        </authorList>
    </citation>
    <scope>NUCLEOTIDE SEQUENCE</scope>
    <source>
        <strain evidence="6">ANT050790</strain>
    </source>
</reference>
<dbReference type="AlphaFoldDB" id="A0AA39U4Y3"/>
<accession>A0AA39U4Y3</accession>
<protein>
    <recommendedName>
        <fullName evidence="4">Large ribosomal subunit protein uL4m</fullName>
    </recommendedName>
</protein>
<dbReference type="InterPro" id="IPR023574">
    <property type="entry name" value="Ribosomal_uL4_dom_sf"/>
</dbReference>
<keyword evidence="7" id="KW-1185">Reference proteome</keyword>
<dbReference type="Pfam" id="PF00573">
    <property type="entry name" value="Ribosomal_L4"/>
    <property type="match status" value="1"/>
</dbReference>
<comment type="similarity">
    <text evidence="1">Belongs to the universal ribosomal protein uL4 family.</text>
</comment>
<comment type="caution">
    <text evidence="6">The sequence shown here is derived from an EMBL/GenBank/DDBJ whole genome shotgun (WGS) entry which is preliminary data.</text>
</comment>
<dbReference type="GO" id="GO:0005840">
    <property type="term" value="C:ribosome"/>
    <property type="evidence" value="ECO:0007669"/>
    <property type="project" value="UniProtKB-KW"/>
</dbReference>
<dbReference type="InterPro" id="IPR002136">
    <property type="entry name" value="Ribosomal_uL4"/>
</dbReference>
<keyword evidence="2" id="KW-0689">Ribosomal protein</keyword>
<organism evidence="6 7">
    <name type="scientific">Cladonia borealis</name>
    <dbReference type="NCBI Taxonomy" id="184061"/>
    <lineage>
        <taxon>Eukaryota</taxon>
        <taxon>Fungi</taxon>
        <taxon>Dikarya</taxon>
        <taxon>Ascomycota</taxon>
        <taxon>Pezizomycotina</taxon>
        <taxon>Lecanoromycetes</taxon>
        <taxon>OSLEUM clade</taxon>
        <taxon>Lecanoromycetidae</taxon>
        <taxon>Lecanorales</taxon>
        <taxon>Lecanorineae</taxon>
        <taxon>Cladoniaceae</taxon>
        <taxon>Cladonia</taxon>
    </lineage>
</organism>
<evidence type="ECO:0000256" key="4">
    <source>
        <dbReference type="ARBA" id="ARBA00040565"/>
    </source>
</evidence>